<organism evidence="2">
    <name type="scientific">hydrothermal vent metagenome</name>
    <dbReference type="NCBI Taxonomy" id="652676"/>
    <lineage>
        <taxon>unclassified sequences</taxon>
        <taxon>metagenomes</taxon>
        <taxon>ecological metagenomes</taxon>
    </lineage>
</organism>
<evidence type="ECO:0000259" key="1">
    <source>
        <dbReference type="Pfam" id="PF13610"/>
    </source>
</evidence>
<reference evidence="2" key="1">
    <citation type="submission" date="2018-06" db="EMBL/GenBank/DDBJ databases">
        <authorList>
            <person name="Zhirakovskaya E."/>
        </authorList>
    </citation>
    <scope>NUCLEOTIDE SEQUENCE</scope>
</reference>
<evidence type="ECO:0000313" key="2">
    <source>
        <dbReference type="EMBL" id="VAW81472.1"/>
    </source>
</evidence>
<sequence length="54" mass="6332">MDETYIKVEGQWRYYYRAADKQGYTIDCLLTAKHDKKAALRFLCKAFGRNGRPA</sequence>
<protein>
    <recommendedName>
        <fullName evidence="1">DDE domain-containing protein</fullName>
    </recommendedName>
</protein>
<dbReference type="AlphaFoldDB" id="A0A3B0Z1U5"/>
<gene>
    <name evidence="2" type="ORF">MNBD_GAMMA12-880</name>
</gene>
<dbReference type="Pfam" id="PF13610">
    <property type="entry name" value="DDE_Tnp_IS240"/>
    <property type="match status" value="1"/>
</dbReference>
<dbReference type="PANTHER" id="PTHR35528">
    <property type="entry name" value="BLL1675 PROTEIN"/>
    <property type="match status" value="1"/>
</dbReference>
<dbReference type="InterPro" id="IPR032874">
    <property type="entry name" value="DDE_dom"/>
</dbReference>
<accession>A0A3B0Z1U5</accession>
<dbReference type="InterPro" id="IPR052183">
    <property type="entry name" value="IS_Transposase"/>
</dbReference>
<dbReference type="PANTHER" id="PTHR35528:SF3">
    <property type="entry name" value="BLL1675 PROTEIN"/>
    <property type="match status" value="1"/>
</dbReference>
<proteinExistence type="predicted"/>
<dbReference type="EMBL" id="UOFL01000218">
    <property type="protein sequence ID" value="VAW81472.1"/>
    <property type="molecule type" value="Genomic_DNA"/>
</dbReference>
<name>A0A3B0Z1U5_9ZZZZ</name>
<feature type="domain" description="DDE" evidence="1">
    <location>
        <begin position="1"/>
        <end position="53"/>
    </location>
</feature>